<proteinExistence type="predicted"/>
<protein>
    <submittedName>
        <fullName evidence="2">Uncharacterized protein</fullName>
    </submittedName>
</protein>
<evidence type="ECO:0000313" key="3">
    <source>
        <dbReference type="Proteomes" id="UP000068603"/>
    </source>
</evidence>
<dbReference type="EMBL" id="LPHB01000071">
    <property type="protein sequence ID" value="KWA55829.1"/>
    <property type="molecule type" value="Genomic_DNA"/>
</dbReference>
<dbReference type="RefSeq" id="WP_060149190.1">
    <property type="nucleotide sequence ID" value="NZ_LPGD01000045.1"/>
</dbReference>
<accession>A0A106NVA4</accession>
<sequence length="179" mass="19427">MWTTILIGVAGTVTLLAIASARLARRDGKDTPGPAAARRRVDDVPGCPHERATETARFATLDARGADACATALERLADGGSHRASADFPSIRSRKQQIRERARKAREHATRAHDHASAARSALGGHAPGRADAQLDEVRRHAHLANEAHLHARDLLEFTLAAEKRRPVLSRRENVRGPD</sequence>
<comment type="caution">
    <text evidence="2">The sequence shown here is derived from an EMBL/GenBank/DDBJ whole genome shotgun (WGS) entry which is preliminary data.</text>
</comment>
<feature type="region of interest" description="Disordered" evidence="1">
    <location>
        <begin position="25"/>
        <end position="48"/>
    </location>
</feature>
<gene>
    <name evidence="2" type="ORF">WT44_26110</name>
</gene>
<name>A0A106NVA4_9BURK</name>
<reference evidence="2 3" key="1">
    <citation type="submission" date="2015-11" db="EMBL/GenBank/DDBJ databases">
        <title>Expanding the genomic diversity of Burkholderia species for the development of highly accurate diagnostics.</title>
        <authorList>
            <person name="Sahl J."/>
            <person name="Keim P."/>
            <person name="Wagner D."/>
        </authorList>
    </citation>
    <scope>NUCLEOTIDE SEQUENCE [LARGE SCALE GENOMIC DNA]</scope>
    <source>
        <strain evidence="2 3">MSMB1960WGS</strain>
    </source>
</reference>
<evidence type="ECO:0000313" key="2">
    <source>
        <dbReference type="EMBL" id="KWA55829.1"/>
    </source>
</evidence>
<feature type="compositionally biased region" description="Basic and acidic residues" evidence="1">
    <location>
        <begin position="39"/>
        <end position="48"/>
    </location>
</feature>
<dbReference type="Proteomes" id="UP000068603">
    <property type="component" value="Unassembled WGS sequence"/>
</dbReference>
<feature type="compositionally biased region" description="Basic residues" evidence="1">
    <location>
        <begin position="92"/>
        <end position="106"/>
    </location>
</feature>
<feature type="region of interest" description="Disordered" evidence="1">
    <location>
        <begin position="79"/>
        <end position="129"/>
    </location>
</feature>
<feature type="compositionally biased region" description="Basic and acidic residues" evidence="1">
    <location>
        <begin position="107"/>
        <end position="117"/>
    </location>
</feature>
<dbReference type="AlphaFoldDB" id="A0A106NVA4"/>
<evidence type="ECO:0000256" key="1">
    <source>
        <dbReference type="SAM" id="MobiDB-lite"/>
    </source>
</evidence>
<organism evidence="2">
    <name type="scientific">Burkholderia stagnalis</name>
    <dbReference type="NCBI Taxonomy" id="1503054"/>
    <lineage>
        <taxon>Bacteria</taxon>
        <taxon>Pseudomonadati</taxon>
        <taxon>Pseudomonadota</taxon>
        <taxon>Betaproteobacteria</taxon>
        <taxon>Burkholderiales</taxon>
        <taxon>Burkholderiaceae</taxon>
        <taxon>Burkholderia</taxon>
        <taxon>Burkholderia cepacia complex</taxon>
    </lineage>
</organism>